<dbReference type="KEGG" id="ope:PU634_10335"/>
<name>A0AA50KLY0_9GAMM</name>
<evidence type="ECO:0000313" key="1">
    <source>
        <dbReference type="EMBL" id="WMC09513.1"/>
    </source>
</evidence>
<dbReference type="AlphaFoldDB" id="A0AA50KLY0"/>
<sequence length="226" mass="25245">MLTIDPGEVIELPLLFRVDGFETAPDDGVVSWKLYRGGVQVASGTTTAGSTSLTIPGTHHGLTDQSSQMMMVRCSFKVGGQPRQATLTYRIVEPLPIYVGSEEVRQVLGVTPDELPDHHIDIYQGYLQVQRDLEQEPFGLGVDLEIVNRMVCLAECRRQMVGLQNKMLAVYATDDQRQERLKKLDLEDLHERLSAEYYQLLANSGVDFYSDSLVLAVPRSDPFLGE</sequence>
<reference evidence="1 2" key="1">
    <citation type="submission" date="2023-02" db="EMBL/GenBank/DDBJ databases">
        <title>Complete genome sequence of a novel bacterium Oceanimonas sp. NTOU-MSR1 isolated from marine coast sediment.</title>
        <authorList>
            <person name="Yang H.-T."/>
            <person name="Chen Y.-L."/>
            <person name="Ho Y.-N."/>
        </authorList>
    </citation>
    <scope>NUCLEOTIDE SEQUENCE [LARGE SCALE GENOMIC DNA]</scope>
    <source>
        <strain evidence="1 2">NTOU-MSR1</strain>
    </source>
</reference>
<keyword evidence="2" id="KW-1185">Reference proteome</keyword>
<proteinExistence type="predicted"/>
<dbReference type="EMBL" id="CP118224">
    <property type="protein sequence ID" value="WMC09513.1"/>
    <property type="molecule type" value="Genomic_DNA"/>
</dbReference>
<protein>
    <submittedName>
        <fullName evidence="1">Uncharacterized protein</fullName>
    </submittedName>
</protein>
<accession>A0AA50KLY0</accession>
<dbReference type="RefSeq" id="WP_306760708.1">
    <property type="nucleotide sequence ID" value="NZ_CP118224.1"/>
</dbReference>
<gene>
    <name evidence="1" type="ORF">PU634_10335</name>
</gene>
<dbReference type="Proteomes" id="UP001223802">
    <property type="component" value="Chromosome"/>
</dbReference>
<evidence type="ECO:0000313" key="2">
    <source>
        <dbReference type="Proteomes" id="UP001223802"/>
    </source>
</evidence>
<organism evidence="1 2">
    <name type="scientific">Oceanimonas pelagia</name>
    <dbReference type="NCBI Taxonomy" id="3028314"/>
    <lineage>
        <taxon>Bacteria</taxon>
        <taxon>Pseudomonadati</taxon>
        <taxon>Pseudomonadota</taxon>
        <taxon>Gammaproteobacteria</taxon>
        <taxon>Aeromonadales</taxon>
        <taxon>Aeromonadaceae</taxon>
        <taxon>Oceanimonas</taxon>
    </lineage>
</organism>